<protein>
    <submittedName>
        <fullName evidence="1">Uncharacterized protein</fullName>
    </submittedName>
</protein>
<name>A0ACB0EXQ6_RANTA</name>
<accession>A0ACB0EXQ6</accession>
<sequence length="152" mass="15798">MAGCLGLAAGADGPRGPWVAVPGQPDGDVGLAPSGDLSGPVKWKVRRGPAQCEFALETSLSAAMCSGGMTVCPAARTRRDLEAGLHMERARGPSSSLRNGQEKLPVQSGGLSSPFCCWTVPPREELWAVEAPGAGIQLCRLLPYTGQTERLA</sequence>
<evidence type="ECO:0000313" key="1">
    <source>
        <dbReference type="EMBL" id="CAI9704924.1"/>
    </source>
</evidence>
<evidence type="ECO:0000313" key="2">
    <source>
        <dbReference type="Proteomes" id="UP001162501"/>
    </source>
</evidence>
<proteinExistence type="predicted"/>
<dbReference type="EMBL" id="OX596112">
    <property type="protein sequence ID" value="CAI9704924.1"/>
    <property type="molecule type" value="Genomic_DNA"/>
</dbReference>
<organism evidence="1 2">
    <name type="scientific">Rangifer tarandus platyrhynchus</name>
    <name type="common">Svalbard reindeer</name>
    <dbReference type="NCBI Taxonomy" id="3082113"/>
    <lineage>
        <taxon>Eukaryota</taxon>
        <taxon>Metazoa</taxon>
        <taxon>Chordata</taxon>
        <taxon>Craniata</taxon>
        <taxon>Vertebrata</taxon>
        <taxon>Euteleostomi</taxon>
        <taxon>Mammalia</taxon>
        <taxon>Eutheria</taxon>
        <taxon>Laurasiatheria</taxon>
        <taxon>Artiodactyla</taxon>
        <taxon>Ruminantia</taxon>
        <taxon>Pecora</taxon>
        <taxon>Cervidae</taxon>
        <taxon>Odocoileinae</taxon>
        <taxon>Rangifer</taxon>
    </lineage>
</organism>
<reference evidence="1" key="1">
    <citation type="submission" date="2023-05" db="EMBL/GenBank/DDBJ databases">
        <authorList>
            <consortium name="ELIXIR-Norway"/>
        </authorList>
    </citation>
    <scope>NUCLEOTIDE SEQUENCE</scope>
</reference>
<gene>
    <name evidence="1" type="ORF">MRATA1EN3_LOCUS16137</name>
</gene>
<dbReference type="Proteomes" id="UP001162501">
    <property type="component" value="Chromosome 28"/>
</dbReference>